<dbReference type="eggNOG" id="ENOG50323IM">
    <property type="taxonomic scope" value="Bacteria"/>
</dbReference>
<dbReference type="HOGENOM" id="CLU_2092540_0_0_9"/>
<sequence>MGLVELYQSYSEINRDYMTFIEETVSIDFKNNQPEEILQLLTQAKKGFEELIAASNEIELREADETNFKDLKYLLVDALFLAIDLLDFYKAGEEGRFKMRVLNHLNKKRRAEMFNEANQMGCPIKQM</sequence>
<protein>
    <submittedName>
        <fullName evidence="1">Uncharacterized protein</fullName>
    </submittedName>
</protein>
<evidence type="ECO:0000313" key="2">
    <source>
        <dbReference type="Proteomes" id="UP000008467"/>
    </source>
</evidence>
<accession>F2JH81</accession>
<reference evidence="1 2" key="1">
    <citation type="journal article" date="2011" name="J. Bacteriol.">
        <title>Complete genome sequence of the cellulose-degrading bacterium Cellulosilyticum lentocellum.</title>
        <authorList>
            <consortium name="US DOE Joint Genome Institute"/>
            <person name="Miller D.A."/>
            <person name="Suen G."/>
            <person name="Bruce D."/>
            <person name="Copeland A."/>
            <person name="Cheng J.F."/>
            <person name="Detter C."/>
            <person name="Goodwin L.A."/>
            <person name="Han C.S."/>
            <person name="Hauser L.J."/>
            <person name="Land M.L."/>
            <person name="Lapidus A."/>
            <person name="Lucas S."/>
            <person name="Meincke L."/>
            <person name="Pitluck S."/>
            <person name="Tapia R."/>
            <person name="Teshima H."/>
            <person name="Woyke T."/>
            <person name="Fox B.G."/>
            <person name="Angert E.R."/>
            <person name="Currie C.R."/>
        </authorList>
    </citation>
    <scope>NUCLEOTIDE SEQUENCE [LARGE SCALE GENOMIC DNA]</scope>
    <source>
        <strain evidence="2">ATCC 49066 / DSM 5427 / NCIMB 11756 / RHM5</strain>
    </source>
</reference>
<dbReference type="EMBL" id="CP002582">
    <property type="protein sequence ID" value="ADZ81896.1"/>
    <property type="molecule type" value="Genomic_DNA"/>
</dbReference>
<name>F2JH81_CELLD</name>
<dbReference type="Proteomes" id="UP000008467">
    <property type="component" value="Chromosome"/>
</dbReference>
<dbReference type="AlphaFoldDB" id="F2JH81"/>
<keyword evidence="2" id="KW-1185">Reference proteome</keyword>
<gene>
    <name evidence="1" type="ordered locus">Clole_0139</name>
</gene>
<evidence type="ECO:0000313" key="1">
    <source>
        <dbReference type="EMBL" id="ADZ81896.1"/>
    </source>
</evidence>
<proteinExistence type="predicted"/>
<dbReference type="STRING" id="642492.Clole_0139"/>
<dbReference type="KEGG" id="cle:Clole_0139"/>
<dbReference type="RefSeq" id="WP_013655197.1">
    <property type="nucleotide sequence ID" value="NC_015275.1"/>
</dbReference>
<organism evidence="1 2">
    <name type="scientific">Cellulosilyticum lentocellum (strain ATCC 49066 / DSM 5427 / NCIMB 11756 / RHM5)</name>
    <name type="common">Clostridium lentocellum</name>
    <dbReference type="NCBI Taxonomy" id="642492"/>
    <lineage>
        <taxon>Bacteria</taxon>
        <taxon>Bacillati</taxon>
        <taxon>Bacillota</taxon>
        <taxon>Clostridia</taxon>
        <taxon>Lachnospirales</taxon>
        <taxon>Cellulosilyticaceae</taxon>
        <taxon>Cellulosilyticum</taxon>
    </lineage>
</organism>